<name>A0A381WPQ6_9ZZZZ</name>
<accession>A0A381WPQ6</accession>
<sequence>MMKARLYGAVHTGKIDGTVEEGVVVAADCLPFPSNSIDGLVLHHVLELGTDPRAVLREVQRVLQPGGRVIICGFNSLSFWGVLRWRNTFRGLMPLSSIRIQDWISVLGIHRDQPVRYLNCYGRMVRRINSSSFGLVADKLPRISFPFGDVYVICGVKQRGALIPPRMAGFSRLPKVGSIGLPRPIARR</sequence>
<dbReference type="SUPFAM" id="SSF53335">
    <property type="entry name" value="S-adenosyl-L-methionine-dependent methyltransferases"/>
    <property type="match status" value="1"/>
</dbReference>
<evidence type="ECO:0000313" key="2">
    <source>
        <dbReference type="EMBL" id="SVA54440.1"/>
    </source>
</evidence>
<dbReference type="InterPro" id="IPR029063">
    <property type="entry name" value="SAM-dependent_MTases_sf"/>
</dbReference>
<evidence type="ECO:0000259" key="1">
    <source>
        <dbReference type="Pfam" id="PF08241"/>
    </source>
</evidence>
<dbReference type="EMBL" id="UINC01012468">
    <property type="protein sequence ID" value="SVA54440.1"/>
    <property type="molecule type" value="Genomic_DNA"/>
</dbReference>
<proteinExistence type="predicted"/>
<protein>
    <recommendedName>
        <fullName evidence="1">Methyltransferase type 11 domain-containing protein</fullName>
    </recommendedName>
</protein>
<dbReference type="InterPro" id="IPR013216">
    <property type="entry name" value="Methyltransf_11"/>
</dbReference>
<dbReference type="Pfam" id="PF08241">
    <property type="entry name" value="Methyltransf_11"/>
    <property type="match status" value="1"/>
</dbReference>
<dbReference type="Gene3D" id="3.40.50.150">
    <property type="entry name" value="Vaccinia Virus protein VP39"/>
    <property type="match status" value="1"/>
</dbReference>
<dbReference type="GO" id="GO:0008757">
    <property type="term" value="F:S-adenosylmethionine-dependent methyltransferase activity"/>
    <property type="evidence" value="ECO:0007669"/>
    <property type="project" value="InterPro"/>
</dbReference>
<dbReference type="AlphaFoldDB" id="A0A381WPQ6"/>
<gene>
    <name evidence="2" type="ORF">METZ01_LOCUS107294</name>
</gene>
<feature type="domain" description="Methyltransferase type 11" evidence="1">
    <location>
        <begin position="24"/>
        <end position="71"/>
    </location>
</feature>
<organism evidence="2">
    <name type="scientific">marine metagenome</name>
    <dbReference type="NCBI Taxonomy" id="408172"/>
    <lineage>
        <taxon>unclassified sequences</taxon>
        <taxon>metagenomes</taxon>
        <taxon>ecological metagenomes</taxon>
    </lineage>
</organism>
<reference evidence="2" key="1">
    <citation type="submission" date="2018-05" db="EMBL/GenBank/DDBJ databases">
        <authorList>
            <person name="Lanie J.A."/>
            <person name="Ng W.-L."/>
            <person name="Kazmierczak K.M."/>
            <person name="Andrzejewski T.M."/>
            <person name="Davidsen T.M."/>
            <person name="Wayne K.J."/>
            <person name="Tettelin H."/>
            <person name="Glass J.I."/>
            <person name="Rusch D."/>
            <person name="Podicherti R."/>
            <person name="Tsui H.-C.T."/>
            <person name="Winkler M.E."/>
        </authorList>
    </citation>
    <scope>NUCLEOTIDE SEQUENCE</scope>
</reference>